<dbReference type="RefSeq" id="WP_151597980.1">
    <property type="nucleotide sequence ID" value="NZ_WBMS02000039.1"/>
</dbReference>
<sequence length="172" mass="18431">MQIVRVHEGGVVWGLRRRDGEQELRVYEWPKVTRMLLVRGEREHRAGVVGATTVEYGFQLSQDGLPHLSINDLGAGRTPALTAVGLAVRERYNAFLMGRARAALGRGEAFSFGPAQLAPDGIVVGGGRIPWGQVRGLKSVVVPVPSSHSSKTGASWPRSVVPETSTSPGAAR</sequence>
<feature type="region of interest" description="Disordered" evidence="1">
    <location>
        <begin position="145"/>
        <end position="172"/>
    </location>
</feature>
<keyword evidence="3" id="KW-1185">Reference proteome</keyword>
<evidence type="ECO:0000313" key="3">
    <source>
        <dbReference type="Proteomes" id="UP000462055"/>
    </source>
</evidence>
<evidence type="ECO:0000313" key="2">
    <source>
        <dbReference type="EMBL" id="MWA05542.1"/>
    </source>
</evidence>
<dbReference type="Proteomes" id="UP000462055">
    <property type="component" value="Unassembled WGS sequence"/>
</dbReference>
<evidence type="ECO:0000256" key="1">
    <source>
        <dbReference type="SAM" id="MobiDB-lite"/>
    </source>
</evidence>
<accession>A0A6I4MIC8</accession>
<protein>
    <submittedName>
        <fullName evidence="2">Uncharacterized protein</fullName>
    </submittedName>
</protein>
<gene>
    <name evidence="2" type="ORF">F8568_035305</name>
</gene>
<reference evidence="2" key="1">
    <citation type="submission" date="2019-12" db="EMBL/GenBank/DDBJ databases">
        <title>Actinomadura physcomitrii sp. nov., a novel actinomycete isolated from moss [Physcomitrium sphaericum (Ludw) Fuernr].</title>
        <authorList>
            <person name="Zhuang X."/>
        </authorList>
    </citation>
    <scope>NUCLEOTIDE SEQUENCE [LARGE SCALE GENOMIC DNA]</scope>
    <source>
        <strain evidence="2">LD22</strain>
    </source>
</reference>
<proteinExistence type="predicted"/>
<comment type="caution">
    <text evidence="2">The sequence shown here is derived from an EMBL/GenBank/DDBJ whole genome shotgun (WGS) entry which is preliminary data.</text>
</comment>
<dbReference type="EMBL" id="WBMS02000039">
    <property type="protein sequence ID" value="MWA05542.1"/>
    <property type="molecule type" value="Genomic_DNA"/>
</dbReference>
<name>A0A6I4MIC8_9ACTN</name>
<feature type="compositionally biased region" description="Polar residues" evidence="1">
    <location>
        <begin position="162"/>
        <end position="172"/>
    </location>
</feature>
<dbReference type="AlphaFoldDB" id="A0A6I4MIC8"/>
<organism evidence="2 3">
    <name type="scientific">Actinomadura physcomitrii</name>
    <dbReference type="NCBI Taxonomy" id="2650748"/>
    <lineage>
        <taxon>Bacteria</taxon>
        <taxon>Bacillati</taxon>
        <taxon>Actinomycetota</taxon>
        <taxon>Actinomycetes</taxon>
        <taxon>Streptosporangiales</taxon>
        <taxon>Thermomonosporaceae</taxon>
        <taxon>Actinomadura</taxon>
    </lineage>
</organism>